<comment type="caution">
    <text evidence="2">The sequence shown here is derived from an EMBL/GenBank/DDBJ whole genome shotgun (WGS) entry which is preliminary data.</text>
</comment>
<name>A0ABV4XIU5_9CYAN</name>
<accession>A0ABV4XIU5</accession>
<keyword evidence="3" id="KW-1185">Reference proteome</keyword>
<gene>
    <name evidence="2" type="ORF">ACE1CI_01705</name>
</gene>
<reference evidence="2 3" key="1">
    <citation type="submission" date="2024-09" db="EMBL/GenBank/DDBJ databases">
        <title>Floridaenema gen nov. (Aerosakkonemataceae, Aerosakkonematales ord. nov., Cyanobacteria) from benthic tropical and subtropical fresh waters, with the description of four new species.</title>
        <authorList>
            <person name="Moretto J.A."/>
            <person name="Berthold D.E."/>
            <person name="Lefler F.W."/>
            <person name="Huang I.-S."/>
            <person name="Laughinghouse H. IV."/>
        </authorList>
    </citation>
    <scope>NUCLEOTIDE SEQUENCE [LARGE SCALE GENOMIC DNA]</scope>
    <source>
        <strain evidence="2 3">BLCC-F50</strain>
    </source>
</reference>
<dbReference type="RefSeq" id="WP_413261313.1">
    <property type="nucleotide sequence ID" value="NZ_JBHFNR010000015.1"/>
</dbReference>
<proteinExistence type="predicted"/>
<organism evidence="2 3">
    <name type="scientific">Floridaenema flaviceps BLCC-F50</name>
    <dbReference type="NCBI Taxonomy" id="3153642"/>
    <lineage>
        <taxon>Bacteria</taxon>
        <taxon>Bacillati</taxon>
        <taxon>Cyanobacteriota</taxon>
        <taxon>Cyanophyceae</taxon>
        <taxon>Oscillatoriophycideae</taxon>
        <taxon>Aerosakkonematales</taxon>
        <taxon>Aerosakkonemataceae</taxon>
        <taxon>Floridanema</taxon>
        <taxon>Floridanema flaviceps</taxon>
    </lineage>
</organism>
<evidence type="ECO:0000256" key="1">
    <source>
        <dbReference type="SAM" id="MobiDB-lite"/>
    </source>
</evidence>
<dbReference type="EMBL" id="JBHFNR010000015">
    <property type="protein sequence ID" value="MFB2891636.1"/>
    <property type="molecule type" value="Genomic_DNA"/>
</dbReference>
<evidence type="ECO:0000313" key="2">
    <source>
        <dbReference type="EMBL" id="MFB2891636.1"/>
    </source>
</evidence>
<dbReference type="Proteomes" id="UP001576784">
    <property type="component" value="Unassembled WGS sequence"/>
</dbReference>
<evidence type="ECO:0000313" key="3">
    <source>
        <dbReference type="Proteomes" id="UP001576784"/>
    </source>
</evidence>
<sequence>MDNAEGAIAYYSYLQVFLQIGCKLLASTIEKSTQSGPGNIRHAANGCSGVDF</sequence>
<protein>
    <submittedName>
        <fullName evidence="2">Uncharacterized protein</fullName>
    </submittedName>
</protein>
<feature type="region of interest" description="Disordered" evidence="1">
    <location>
        <begin position="32"/>
        <end position="52"/>
    </location>
</feature>